<sequence>MNSNICPQQLTPQLELCISASVVGSYLPTVQPTAIARDALASELESMSLQEPSFPDNHLIRLLSGPLNEFLKYSAQEQSQWLMDVAHDIFDPTLKRGSLTSALSCCIYRPAYRSHLPIYVYVVQPGVVLGLTKLSRRQGKYETTAAASGTMDNCVMRRDESYWMTRSRYPIENSHICPKRMGDHLAHIIFSTFPAPIPSAPIPPISILDERFGITLKSGLHEYFTEYEMLWMKTLTMRELMLRRTDGGQAMQADIEDEDRRLSDVANQIMGLSLATR</sequence>
<evidence type="ECO:0000313" key="1">
    <source>
        <dbReference type="EMBL" id="KAG5647393.1"/>
    </source>
</evidence>
<reference evidence="1" key="2">
    <citation type="submission" date="2021-10" db="EMBL/GenBank/DDBJ databases">
        <title>Phylogenomics reveals ancestral predisposition of the termite-cultivated fungus Termitomyces towards a domesticated lifestyle.</title>
        <authorList>
            <person name="Auxier B."/>
            <person name="Grum-Grzhimaylo A."/>
            <person name="Cardenas M.E."/>
            <person name="Lodge J.D."/>
            <person name="Laessoe T."/>
            <person name="Pedersen O."/>
            <person name="Smith M.E."/>
            <person name="Kuyper T.W."/>
            <person name="Franco-Molano E.A."/>
            <person name="Baroni T.J."/>
            <person name="Aanen D.K."/>
        </authorList>
    </citation>
    <scope>NUCLEOTIDE SEQUENCE</scope>
    <source>
        <strain evidence="1">AP01</strain>
        <tissue evidence="1">Mycelium</tissue>
    </source>
</reference>
<dbReference type="AlphaFoldDB" id="A0A9P7GC80"/>
<reference evidence="1" key="1">
    <citation type="submission" date="2020-07" db="EMBL/GenBank/DDBJ databases">
        <authorList>
            <person name="Nieuwenhuis M."/>
            <person name="Van De Peppel L.J.J."/>
        </authorList>
    </citation>
    <scope>NUCLEOTIDE SEQUENCE</scope>
    <source>
        <strain evidence="1">AP01</strain>
        <tissue evidence="1">Mycelium</tissue>
    </source>
</reference>
<gene>
    <name evidence="1" type="ORF">DXG03_000463</name>
</gene>
<organism evidence="1 2">
    <name type="scientific">Asterophora parasitica</name>
    <dbReference type="NCBI Taxonomy" id="117018"/>
    <lineage>
        <taxon>Eukaryota</taxon>
        <taxon>Fungi</taxon>
        <taxon>Dikarya</taxon>
        <taxon>Basidiomycota</taxon>
        <taxon>Agaricomycotina</taxon>
        <taxon>Agaricomycetes</taxon>
        <taxon>Agaricomycetidae</taxon>
        <taxon>Agaricales</taxon>
        <taxon>Tricholomatineae</taxon>
        <taxon>Lyophyllaceae</taxon>
        <taxon>Asterophora</taxon>
    </lineage>
</organism>
<protein>
    <submittedName>
        <fullName evidence="1">Uncharacterized protein</fullName>
    </submittedName>
</protein>
<keyword evidence="2" id="KW-1185">Reference proteome</keyword>
<comment type="caution">
    <text evidence="1">The sequence shown here is derived from an EMBL/GenBank/DDBJ whole genome shotgun (WGS) entry which is preliminary data.</text>
</comment>
<proteinExistence type="predicted"/>
<dbReference type="Proteomes" id="UP000775547">
    <property type="component" value="Unassembled WGS sequence"/>
</dbReference>
<name>A0A9P7GC80_9AGAR</name>
<accession>A0A9P7GC80</accession>
<dbReference type="OrthoDB" id="3141919at2759"/>
<evidence type="ECO:0000313" key="2">
    <source>
        <dbReference type="Proteomes" id="UP000775547"/>
    </source>
</evidence>
<dbReference type="EMBL" id="JABCKV010000010">
    <property type="protein sequence ID" value="KAG5647393.1"/>
    <property type="molecule type" value="Genomic_DNA"/>
</dbReference>